<dbReference type="Proteomes" id="UP000218785">
    <property type="component" value="Chromosome"/>
</dbReference>
<name>A0A1Z4MXJ5_9CYAN</name>
<evidence type="ECO:0000313" key="12">
    <source>
        <dbReference type="Proteomes" id="UP000218785"/>
    </source>
</evidence>
<accession>A0A1Z4MXJ5</accession>
<dbReference type="PANTHER" id="PTHR23418:SF0">
    <property type="entry name" value="ACIREDUCTONE DIOXYGENASE"/>
    <property type="match status" value="1"/>
</dbReference>
<dbReference type="PANTHER" id="PTHR23418">
    <property type="entry name" value="ACIREDUCTONE DIOXYGENASE"/>
    <property type="match status" value="1"/>
</dbReference>
<dbReference type="InterPro" id="IPR011051">
    <property type="entry name" value="RmlC_Cupin_sf"/>
</dbReference>
<evidence type="ECO:0000313" key="11">
    <source>
        <dbReference type="EMBL" id="BAY98173.1"/>
    </source>
</evidence>
<organism evidence="11 12">
    <name type="scientific">Tolypothrix tenuis PCC 7101</name>
    <dbReference type="NCBI Taxonomy" id="231146"/>
    <lineage>
        <taxon>Bacteria</taxon>
        <taxon>Bacillati</taxon>
        <taxon>Cyanobacteriota</taxon>
        <taxon>Cyanophyceae</taxon>
        <taxon>Nostocales</taxon>
        <taxon>Tolypothrichaceae</taxon>
        <taxon>Tolypothrix</taxon>
    </lineage>
</organism>
<keyword evidence="6" id="KW-0223">Dioxygenase</keyword>
<evidence type="ECO:0000256" key="5">
    <source>
        <dbReference type="ARBA" id="ARBA00022723"/>
    </source>
</evidence>
<dbReference type="KEGG" id="ttq:NIES37_21210"/>
<keyword evidence="8" id="KW-0408">Iron</keyword>
<proteinExistence type="predicted"/>
<dbReference type="InterPro" id="IPR004313">
    <property type="entry name" value="ARD"/>
</dbReference>
<dbReference type="SUPFAM" id="SSF51182">
    <property type="entry name" value="RmlC-like cupins"/>
    <property type="match status" value="1"/>
</dbReference>
<evidence type="ECO:0000256" key="8">
    <source>
        <dbReference type="ARBA" id="ARBA00023004"/>
    </source>
</evidence>
<dbReference type="GO" id="GO:0010309">
    <property type="term" value="F:acireductone dioxygenase [iron(II)-requiring] activity"/>
    <property type="evidence" value="ECO:0007669"/>
    <property type="project" value="UniProtKB-EC"/>
</dbReference>
<dbReference type="RefSeq" id="WP_096575391.1">
    <property type="nucleotide sequence ID" value="NZ_CAWNJS010000001.1"/>
</dbReference>
<dbReference type="GO" id="GO:0046872">
    <property type="term" value="F:metal ion binding"/>
    <property type="evidence" value="ECO:0007669"/>
    <property type="project" value="UniProtKB-KW"/>
</dbReference>
<reference evidence="11 12" key="1">
    <citation type="submission" date="2017-06" db="EMBL/GenBank/DDBJ databases">
        <title>Genome sequencing of cyanobaciteial culture collection at National Institute for Environmental Studies (NIES).</title>
        <authorList>
            <person name="Hirose Y."/>
            <person name="Shimura Y."/>
            <person name="Fujisawa T."/>
            <person name="Nakamura Y."/>
            <person name="Kawachi M."/>
        </authorList>
    </citation>
    <scope>NUCLEOTIDE SEQUENCE [LARGE SCALE GENOMIC DNA]</scope>
    <source>
        <strain evidence="11 12">NIES-37</strain>
    </source>
</reference>
<gene>
    <name evidence="11" type="ORF">NIES37_21210</name>
</gene>
<comment type="catalytic activity">
    <reaction evidence="1">
        <text>1,2-dihydroxy-5-(methylsulfanyl)pent-1-en-3-one + O2 = 4-methylsulfanyl-2-oxobutanoate + formate + 2 H(+)</text>
        <dbReference type="Rhea" id="RHEA:24504"/>
        <dbReference type="ChEBI" id="CHEBI:15378"/>
        <dbReference type="ChEBI" id="CHEBI:15379"/>
        <dbReference type="ChEBI" id="CHEBI:15740"/>
        <dbReference type="ChEBI" id="CHEBI:16723"/>
        <dbReference type="ChEBI" id="CHEBI:49252"/>
        <dbReference type="EC" id="1.13.11.54"/>
    </reaction>
</comment>
<protein>
    <recommendedName>
        <fullName evidence="10">acireductone dioxygenase (Fe(2+)-requiring)</fullName>
        <ecNumber evidence="10">1.13.11.54</ecNumber>
    </recommendedName>
</protein>
<evidence type="ECO:0000256" key="3">
    <source>
        <dbReference type="ARBA" id="ARBA00022596"/>
    </source>
</evidence>
<evidence type="ECO:0000256" key="6">
    <source>
        <dbReference type="ARBA" id="ARBA00022964"/>
    </source>
</evidence>
<keyword evidence="9" id="KW-0486">Methionine biosynthesis</keyword>
<keyword evidence="12" id="KW-1185">Reference proteome</keyword>
<dbReference type="EC" id="1.13.11.54" evidence="10"/>
<evidence type="ECO:0000256" key="4">
    <source>
        <dbReference type="ARBA" id="ARBA00022605"/>
    </source>
</evidence>
<dbReference type="CDD" id="cd02232">
    <property type="entry name" value="cupin_ARD"/>
    <property type="match status" value="1"/>
</dbReference>
<keyword evidence="3" id="KW-0533">Nickel</keyword>
<keyword evidence="7" id="KW-0560">Oxidoreductase</keyword>
<keyword evidence="5" id="KW-0479">Metal-binding</keyword>
<evidence type="ECO:0000256" key="2">
    <source>
        <dbReference type="ARBA" id="ARBA00001954"/>
    </source>
</evidence>
<evidence type="ECO:0000256" key="9">
    <source>
        <dbReference type="ARBA" id="ARBA00023167"/>
    </source>
</evidence>
<dbReference type="Pfam" id="PF03079">
    <property type="entry name" value="ARD"/>
    <property type="match status" value="1"/>
</dbReference>
<dbReference type="GO" id="GO:0009086">
    <property type="term" value="P:methionine biosynthetic process"/>
    <property type="evidence" value="ECO:0007669"/>
    <property type="project" value="UniProtKB-KW"/>
</dbReference>
<dbReference type="InterPro" id="IPR014710">
    <property type="entry name" value="RmlC-like_jellyroll"/>
</dbReference>
<evidence type="ECO:0000256" key="7">
    <source>
        <dbReference type="ARBA" id="ARBA00023002"/>
    </source>
</evidence>
<dbReference type="EMBL" id="AP018248">
    <property type="protein sequence ID" value="BAY98173.1"/>
    <property type="molecule type" value="Genomic_DNA"/>
</dbReference>
<evidence type="ECO:0000256" key="1">
    <source>
        <dbReference type="ARBA" id="ARBA00000428"/>
    </source>
</evidence>
<dbReference type="AlphaFoldDB" id="A0A1Z4MXJ5"/>
<sequence length="184" mass="20960">MATLLLDDGTIESDLDEIVRELAPLGIHLKHYDPGTSLLFPHLIEQDTITESEKRYILELHNSVFEFLQQENGYLWCDLLNVHPGSPHLETLIATYNRYHTHTATEPIYVLAGEMIFGFVTPDGKQIQLLIESQDYLVIPAGVEHWCSPNATLNFKAIRYFTTAEGWLPNYTGTQLSDSMNKPR</sequence>
<comment type="cofactor">
    <cofactor evidence="2">
        <name>Fe(2+)</name>
        <dbReference type="ChEBI" id="CHEBI:29033"/>
    </cofactor>
</comment>
<evidence type="ECO:0000256" key="10">
    <source>
        <dbReference type="ARBA" id="ARBA00039005"/>
    </source>
</evidence>
<dbReference type="Gene3D" id="2.60.120.10">
    <property type="entry name" value="Jelly Rolls"/>
    <property type="match status" value="1"/>
</dbReference>
<keyword evidence="4" id="KW-0028">Amino-acid biosynthesis</keyword>